<proteinExistence type="predicted"/>
<dbReference type="InterPro" id="IPR056924">
    <property type="entry name" value="SH3_Tf2-1"/>
</dbReference>
<feature type="non-terminal residue" evidence="3">
    <location>
        <position position="1"/>
    </location>
</feature>
<evidence type="ECO:0000313" key="4">
    <source>
        <dbReference type="Proteomes" id="UP000198211"/>
    </source>
</evidence>
<keyword evidence="4" id="KW-1185">Reference proteome</keyword>
<feature type="compositionally biased region" description="Gly residues" evidence="1">
    <location>
        <begin position="136"/>
        <end position="149"/>
    </location>
</feature>
<reference evidence="4" key="1">
    <citation type="submission" date="2017-03" db="EMBL/GenBank/DDBJ databases">
        <title>Phytopthora megakarya and P. palmivora, two closely related causual agents of cacao black pod achieved similar genome size and gene model numbers by different mechanisms.</title>
        <authorList>
            <person name="Ali S."/>
            <person name="Shao J."/>
            <person name="Larry D.J."/>
            <person name="Kronmiller B."/>
            <person name="Shen D."/>
            <person name="Strem M.D."/>
            <person name="Melnick R.L."/>
            <person name="Guiltinan M.J."/>
            <person name="Tyler B.M."/>
            <person name="Meinhardt L.W."/>
            <person name="Bailey B.A."/>
        </authorList>
    </citation>
    <scope>NUCLEOTIDE SEQUENCE [LARGE SCALE GENOMIC DNA]</scope>
    <source>
        <strain evidence="4">zdho120</strain>
    </source>
</reference>
<dbReference type="STRING" id="4795.A0A225UQ43"/>
<accession>A0A225UQ43</accession>
<name>A0A225UQ43_9STRA</name>
<gene>
    <name evidence="3" type="ORF">PHMEG_00035539</name>
</gene>
<evidence type="ECO:0000256" key="1">
    <source>
        <dbReference type="SAM" id="MobiDB-lite"/>
    </source>
</evidence>
<feature type="region of interest" description="Disordered" evidence="1">
    <location>
        <begin position="124"/>
        <end position="168"/>
    </location>
</feature>
<dbReference type="Proteomes" id="UP000198211">
    <property type="component" value="Unassembled WGS sequence"/>
</dbReference>
<dbReference type="AlphaFoldDB" id="A0A225UQ43"/>
<dbReference type="Pfam" id="PF24626">
    <property type="entry name" value="SH3_Tf2-1"/>
    <property type="match status" value="1"/>
</dbReference>
<organism evidence="3 4">
    <name type="scientific">Phytophthora megakarya</name>
    <dbReference type="NCBI Taxonomy" id="4795"/>
    <lineage>
        <taxon>Eukaryota</taxon>
        <taxon>Sar</taxon>
        <taxon>Stramenopiles</taxon>
        <taxon>Oomycota</taxon>
        <taxon>Peronosporomycetes</taxon>
        <taxon>Peronosporales</taxon>
        <taxon>Peronosporaceae</taxon>
        <taxon>Phytophthora</taxon>
    </lineage>
</organism>
<evidence type="ECO:0000313" key="3">
    <source>
        <dbReference type="EMBL" id="OWY94666.1"/>
    </source>
</evidence>
<feature type="domain" description="Tf2-1-like SH3-like" evidence="2">
    <location>
        <begin position="7"/>
        <end position="75"/>
    </location>
</feature>
<dbReference type="OrthoDB" id="123682at2759"/>
<comment type="caution">
    <text evidence="3">The sequence shown here is derived from an EMBL/GenBank/DDBJ whole genome shotgun (WGS) entry which is preliminary data.</text>
</comment>
<protein>
    <recommendedName>
        <fullName evidence="2">Tf2-1-like SH3-like domain-containing protein</fullName>
    </recommendedName>
</protein>
<evidence type="ECO:0000259" key="2">
    <source>
        <dbReference type="Pfam" id="PF24626"/>
    </source>
</evidence>
<dbReference type="EMBL" id="NBNE01014009">
    <property type="protein sequence ID" value="OWY94666.1"/>
    <property type="molecule type" value="Genomic_DNA"/>
</dbReference>
<sequence length="191" mass="21000">QVVFKKGDLVLLDTKNLPLKTVNKNTELKKAKLAAKKVGPFVIERMVNDNVAKLILPSSMKRLNPTFNIELLTHYQTNRTDVPNRPIPKAVPLIVDDETGEDYIVEKLLKKRTRRRKREWLIKCGNRGGDGRGNDSGDGLGSSGNGSDSGSGNDKGEAFGSTGNGYDSGDAFGSTDRAGWCDNAIWSFMQW</sequence>